<name>A0A849CH05_9NOCA</name>
<reference evidence="1 2" key="1">
    <citation type="submission" date="2020-05" db="EMBL/GenBank/DDBJ databases">
        <title>MicrobeNet Type strains.</title>
        <authorList>
            <person name="Nicholson A.C."/>
        </authorList>
    </citation>
    <scope>NUCLEOTIDE SEQUENCE [LARGE SCALE GENOMIC DNA]</scope>
    <source>
        <strain evidence="1 2">JCM 3224</strain>
    </source>
</reference>
<dbReference type="EMBL" id="JABELX010000035">
    <property type="protein sequence ID" value="NNH76047.1"/>
    <property type="molecule type" value="Genomic_DNA"/>
</dbReference>
<protein>
    <recommendedName>
        <fullName evidence="3">Deacetylase sirtuin-type domain-containing protein</fullName>
    </recommendedName>
</protein>
<dbReference type="Pfam" id="PF02146">
    <property type="entry name" value="SIR2"/>
    <property type="match status" value="1"/>
</dbReference>
<dbReference type="SUPFAM" id="SSF52467">
    <property type="entry name" value="DHS-like NAD/FAD-binding domain"/>
    <property type="match status" value="1"/>
</dbReference>
<dbReference type="Proteomes" id="UP000586827">
    <property type="component" value="Unassembled WGS sequence"/>
</dbReference>
<evidence type="ECO:0008006" key="3">
    <source>
        <dbReference type="Google" id="ProtNLM"/>
    </source>
</evidence>
<evidence type="ECO:0000313" key="1">
    <source>
        <dbReference type="EMBL" id="NNH76047.1"/>
    </source>
</evidence>
<dbReference type="GO" id="GO:0070403">
    <property type="term" value="F:NAD+ binding"/>
    <property type="evidence" value="ECO:0007669"/>
    <property type="project" value="InterPro"/>
</dbReference>
<dbReference type="InterPro" id="IPR003000">
    <property type="entry name" value="Sirtuin"/>
</dbReference>
<proteinExistence type="predicted"/>
<dbReference type="Gene3D" id="3.40.50.1220">
    <property type="entry name" value="TPP-binding domain"/>
    <property type="match status" value="1"/>
</dbReference>
<comment type="caution">
    <text evidence="1">The sequence shown here is derived from an EMBL/GenBank/DDBJ whole genome shotgun (WGS) entry which is preliminary data.</text>
</comment>
<organism evidence="1 2">
    <name type="scientific">Nocardia uniformis</name>
    <dbReference type="NCBI Taxonomy" id="53432"/>
    <lineage>
        <taxon>Bacteria</taxon>
        <taxon>Bacillati</taxon>
        <taxon>Actinomycetota</taxon>
        <taxon>Actinomycetes</taxon>
        <taxon>Mycobacteriales</taxon>
        <taxon>Nocardiaceae</taxon>
        <taxon>Nocardia</taxon>
    </lineage>
</organism>
<dbReference type="InterPro" id="IPR029035">
    <property type="entry name" value="DHS-like_NAD/FAD-binding_dom"/>
</dbReference>
<accession>A0A849CH05</accession>
<sequence length="395" mass="44717">MLQRWRRFYSTRNHRAWNVEEGLWRRTQDRANASESGWTGPADARRRVLHYRYRFDLDETTRLARLQLVDLYMLVSVAYPADELAVHLAAVSESLRTGGWQAAGGEWIRDDLCCTVTEHHEHPEDRRAGRRLPLGYRCAEVVIRSRNYRPSPQVARLPWTVLDGGMRVKDRRGNPQLVPDLSELGQLLPFQVEVGCGMSVEAGIPPLHRLHEIYRVTDRRTGAFVLDVGSDDFLTDLLTDPEARMPVLTEMFRACLRAEPTRAHAALASLAGAGHLVGPVITNNFDGLHVRAGLDECYVRRYDEAVPLVPLLPQARALLVVGSHADRRKVQARARDHGMRVIFLDPEGFHGSDGRWTPYPLEGVRDRDLLCRREAGTALPELARRLGCRIPEPAT</sequence>
<gene>
    <name evidence="1" type="ORF">HLB23_40430</name>
</gene>
<dbReference type="AlphaFoldDB" id="A0A849CH05"/>
<keyword evidence="2" id="KW-1185">Reference proteome</keyword>
<evidence type="ECO:0000313" key="2">
    <source>
        <dbReference type="Proteomes" id="UP000586827"/>
    </source>
</evidence>